<dbReference type="InterPro" id="IPR014014">
    <property type="entry name" value="RNA_helicase_DEAD_Q_motif"/>
</dbReference>
<dbReference type="CDD" id="cd00268">
    <property type="entry name" value="DEADc"/>
    <property type="match status" value="1"/>
</dbReference>
<evidence type="ECO:0000259" key="8">
    <source>
        <dbReference type="PROSITE" id="PS51194"/>
    </source>
</evidence>
<dbReference type="AlphaFoldDB" id="E0E322"/>
<dbReference type="PANTHER" id="PTHR47959:SF13">
    <property type="entry name" value="ATP-DEPENDENT RNA HELICASE RHLE"/>
    <property type="match status" value="1"/>
</dbReference>
<sequence>MTFTDIGIDINIVEALAKSGIKSPTPVQATSIGKILHGQNLIIESNTGTGKTLAFLVPLINRIYLGQVDKVLVLAPTRELVIQIGNAAQSIVDKLDKDISILPIYGGRDIQSQIKKLKNKINIVIATPGRLLDHINRKSIDISNIGCLVLDEADQMLLMGFRNEIDTVIRNTKKYDQILFLSATVDPKVKKLAYRYAKPLDILSLDSNNDIPDLIDQVFIQTTDRNKFEDFCRVIDEDRPFMAIVFCRTKARVDKLELQMGQAGYNCKKIHSDISQTKREKIIKDFRDLKIQFLISTDLSSRGLDIGGITHIYNYDFPERVEDYVHRVGRSGRLGKEGKATSMVTEKNMTVYEEVKNL</sequence>
<dbReference type="PANTHER" id="PTHR47959">
    <property type="entry name" value="ATP-DEPENDENT RNA HELICASE RHLE-RELATED"/>
    <property type="match status" value="1"/>
</dbReference>
<evidence type="ECO:0000259" key="7">
    <source>
        <dbReference type="PROSITE" id="PS51192"/>
    </source>
</evidence>
<feature type="domain" description="Helicase ATP-binding" evidence="7">
    <location>
        <begin position="32"/>
        <end position="203"/>
    </location>
</feature>
<dbReference type="GO" id="GO:0016787">
    <property type="term" value="F:hydrolase activity"/>
    <property type="evidence" value="ECO:0007669"/>
    <property type="project" value="UniProtKB-KW"/>
</dbReference>
<dbReference type="GeneID" id="84800657"/>
<dbReference type="OrthoDB" id="9805696at2"/>
<organism evidence="10 11">
    <name type="scientific">Peptostreptococcus stomatis DSM 17678</name>
    <dbReference type="NCBI Taxonomy" id="596315"/>
    <lineage>
        <taxon>Bacteria</taxon>
        <taxon>Bacillati</taxon>
        <taxon>Bacillota</taxon>
        <taxon>Clostridia</taxon>
        <taxon>Peptostreptococcales</taxon>
        <taxon>Peptostreptococcaceae</taxon>
        <taxon>Peptostreptococcus</taxon>
    </lineage>
</organism>
<dbReference type="Pfam" id="PF00270">
    <property type="entry name" value="DEAD"/>
    <property type="match status" value="1"/>
</dbReference>
<evidence type="ECO:0000256" key="3">
    <source>
        <dbReference type="ARBA" id="ARBA00022806"/>
    </source>
</evidence>
<dbReference type="eggNOG" id="COG0513">
    <property type="taxonomic scope" value="Bacteria"/>
</dbReference>
<dbReference type="GO" id="GO:0005829">
    <property type="term" value="C:cytosol"/>
    <property type="evidence" value="ECO:0007669"/>
    <property type="project" value="TreeGrafter"/>
</dbReference>
<dbReference type="Pfam" id="PF00271">
    <property type="entry name" value="Helicase_C"/>
    <property type="match status" value="1"/>
</dbReference>
<dbReference type="Proteomes" id="UP000003244">
    <property type="component" value="Unassembled WGS sequence"/>
</dbReference>
<dbReference type="InterPro" id="IPR044742">
    <property type="entry name" value="DEAD/DEAH_RhlB"/>
</dbReference>
<dbReference type="STRING" id="596315.HMPREF0634_0283"/>
<keyword evidence="3 10" id="KW-0347">Helicase</keyword>
<gene>
    <name evidence="10" type="ORF">HMPREF0634_0283</name>
</gene>
<keyword evidence="2" id="KW-0378">Hydrolase</keyword>
<dbReference type="InterPro" id="IPR011545">
    <property type="entry name" value="DEAD/DEAH_box_helicase_dom"/>
</dbReference>
<dbReference type="PROSITE" id="PS51195">
    <property type="entry name" value="Q_MOTIF"/>
    <property type="match status" value="1"/>
</dbReference>
<keyword evidence="1" id="KW-0547">Nucleotide-binding</keyword>
<dbReference type="GO" id="GO:0003724">
    <property type="term" value="F:RNA helicase activity"/>
    <property type="evidence" value="ECO:0007669"/>
    <property type="project" value="InterPro"/>
</dbReference>
<keyword evidence="11" id="KW-1185">Reference proteome</keyword>
<evidence type="ECO:0000313" key="11">
    <source>
        <dbReference type="Proteomes" id="UP000003244"/>
    </source>
</evidence>
<protein>
    <submittedName>
        <fullName evidence="10">DEAD/DEAH box helicase</fullName>
    </submittedName>
</protein>
<proteinExistence type="inferred from homology"/>
<dbReference type="SMART" id="SM00487">
    <property type="entry name" value="DEXDc"/>
    <property type="match status" value="1"/>
</dbReference>
<dbReference type="GO" id="GO:0005524">
    <property type="term" value="F:ATP binding"/>
    <property type="evidence" value="ECO:0007669"/>
    <property type="project" value="UniProtKB-KW"/>
</dbReference>
<evidence type="ECO:0000313" key="10">
    <source>
        <dbReference type="EMBL" id="EFM64707.1"/>
    </source>
</evidence>
<dbReference type="InterPro" id="IPR001650">
    <property type="entry name" value="Helicase_C-like"/>
</dbReference>
<keyword evidence="4" id="KW-0067">ATP-binding</keyword>
<dbReference type="SMART" id="SM00490">
    <property type="entry name" value="HELICc"/>
    <property type="match status" value="1"/>
</dbReference>
<accession>E0E322</accession>
<dbReference type="RefSeq" id="WP_007789515.1">
    <property type="nucleotide sequence ID" value="NZ_ADGQ01000051.1"/>
</dbReference>
<evidence type="ECO:0000256" key="2">
    <source>
        <dbReference type="ARBA" id="ARBA00022801"/>
    </source>
</evidence>
<dbReference type="Gene3D" id="3.40.50.300">
    <property type="entry name" value="P-loop containing nucleotide triphosphate hydrolases"/>
    <property type="match status" value="2"/>
</dbReference>
<dbReference type="InterPro" id="IPR050079">
    <property type="entry name" value="DEAD_box_RNA_helicase"/>
</dbReference>
<dbReference type="CDD" id="cd18787">
    <property type="entry name" value="SF2_C_DEAD"/>
    <property type="match status" value="1"/>
</dbReference>
<dbReference type="SUPFAM" id="SSF52540">
    <property type="entry name" value="P-loop containing nucleoside triphosphate hydrolases"/>
    <property type="match status" value="1"/>
</dbReference>
<dbReference type="GO" id="GO:0003676">
    <property type="term" value="F:nucleic acid binding"/>
    <property type="evidence" value="ECO:0007669"/>
    <property type="project" value="InterPro"/>
</dbReference>
<dbReference type="InterPro" id="IPR014001">
    <property type="entry name" value="Helicase_ATP-bd"/>
</dbReference>
<name>E0E322_9FIRM</name>
<feature type="domain" description="DEAD-box RNA helicase Q" evidence="9">
    <location>
        <begin position="1"/>
        <end position="29"/>
    </location>
</feature>
<dbReference type="PROSITE" id="PS51194">
    <property type="entry name" value="HELICASE_CTER"/>
    <property type="match status" value="1"/>
</dbReference>
<comment type="similarity">
    <text evidence="5">Belongs to the DEAD box helicase family.</text>
</comment>
<evidence type="ECO:0000256" key="5">
    <source>
        <dbReference type="ARBA" id="ARBA00038437"/>
    </source>
</evidence>
<evidence type="ECO:0000259" key="9">
    <source>
        <dbReference type="PROSITE" id="PS51195"/>
    </source>
</evidence>
<dbReference type="EMBL" id="ADGQ01000051">
    <property type="protein sequence ID" value="EFM64707.1"/>
    <property type="molecule type" value="Genomic_DNA"/>
</dbReference>
<feature type="short sequence motif" description="Q motif" evidence="6">
    <location>
        <begin position="1"/>
        <end position="29"/>
    </location>
</feature>
<evidence type="ECO:0000256" key="1">
    <source>
        <dbReference type="ARBA" id="ARBA00022741"/>
    </source>
</evidence>
<evidence type="ECO:0000256" key="4">
    <source>
        <dbReference type="ARBA" id="ARBA00022840"/>
    </source>
</evidence>
<reference evidence="10 11" key="1">
    <citation type="submission" date="2010-08" db="EMBL/GenBank/DDBJ databases">
        <authorList>
            <person name="Harkins D.M."/>
            <person name="Madupu R."/>
            <person name="Durkin A.S."/>
            <person name="Torralba M."/>
            <person name="Methe B."/>
            <person name="Sutton G.G."/>
            <person name="Nelson K.E."/>
        </authorList>
    </citation>
    <scope>NUCLEOTIDE SEQUENCE [LARGE SCALE GENOMIC DNA]</scope>
    <source>
        <strain evidence="10 11">DSM 17678</strain>
    </source>
</reference>
<dbReference type="InterPro" id="IPR027417">
    <property type="entry name" value="P-loop_NTPase"/>
</dbReference>
<evidence type="ECO:0000256" key="6">
    <source>
        <dbReference type="PROSITE-ProRule" id="PRU00552"/>
    </source>
</evidence>
<feature type="domain" description="Helicase C-terminal" evidence="8">
    <location>
        <begin position="227"/>
        <end position="358"/>
    </location>
</feature>
<comment type="caution">
    <text evidence="10">The sequence shown here is derived from an EMBL/GenBank/DDBJ whole genome shotgun (WGS) entry which is preliminary data.</text>
</comment>
<dbReference type="PROSITE" id="PS51192">
    <property type="entry name" value="HELICASE_ATP_BIND_1"/>
    <property type="match status" value="1"/>
</dbReference>